<dbReference type="InterPro" id="IPR029069">
    <property type="entry name" value="HotDog_dom_sf"/>
</dbReference>
<dbReference type="SUPFAM" id="SSF54637">
    <property type="entry name" value="Thioesterase/thiol ester dehydrase-isomerase"/>
    <property type="match status" value="2"/>
</dbReference>
<feature type="region of interest" description="Disordered" evidence="2">
    <location>
        <begin position="163"/>
        <end position="192"/>
    </location>
</feature>
<organism evidence="4 5">
    <name type="scientific">Tomitella cavernea</name>
    <dbReference type="NCBI Taxonomy" id="1387982"/>
    <lineage>
        <taxon>Bacteria</taxon>
        <taxon>Bacillati</taxon>
        <taxon>Actinomycetota</taxon>
        <taxon>Actinomycetes</taxon>
        <taxon>Mycobacteriales</taxon>
        <taxon>Tomitella</taxon>
    </lineage>
</organism>
<keyword evidence="5" id="KW-1185">Reference proteome</keyword>
<proteinExistence type="inferred from homology"/>
<dbReference type="InterPro" id="IPR002539">
    <property type="entry name" value="MaoC-like_dom"/>
</dbReference>
<name>A0ABP9D4C7_9ACTN</name>
<evidence type="ECO:0000256" key="2">
    <source>
        <dbReference type="SAM" id="MobiDB-lite"/>
    </source>
</evidence>
<comment type="similarity">
    <text evidence="1">Belongs to the enoyl-CoA hydratase/isomerase family.</text>
</comment>
<feature type="domain" description="MaoC-like" evidence="3">
    <location>
        <begin position="188"/>
        <end position="268"/>
    </location>
</feature>
<evidence type="ECO:0000259" key="3">
    <source>
        <dbReference type="Pfam" id="PF01575"/>
    </source>
</evidence>
<evidence type="ECO:0000313" key="5">
    <source>
        <dbReference type="Proteomes" id="UP001500839"/>
    </source>
</evidence>
<protein>
    <submittedName>
        <fullName evidence="4">MaoC/PaaZ C-terminal domain-containing protein</fullName>
    </submittedName>
</protein>
<comment type="caution">
    <text evidence="4">The sequence shown here is derived from an EMBL/GenBank/DDBJ whole genome shotgun (WGS) entry which is preliminary data.</text>
</comment>
<dbReference type="Pfam" id="PF01575">
    <property type="entry name" value="MaoC_dehydratas"/>
    <property type="match status" value="1"/>
</dbReference>
<dbReference type="PANTHER" id="PTHR43841:SF1">
    <property type="entry name" value="3-HYDROXYACYL-THIOESTER DEHYDRATASE X"/>
    <property type="match status" value="1"/>
</dbReference>
<evidence type="ECO:0000256" key="1">
    <source>
        <dbReference type="ARBA" id="ARBA00005254"/>
    </source>
</evidence>
<sequence>MAVDRYAASGGTVRLTAQPDMLASYAKAAAGLLPLPGGGHGALPQRTYEIAGYRVDPDHLAAYARVCGLRLTDTLPLTYGFVLTFPSVMKLMTARDFPLPAVGMVHVGNRIEQLRPVSVSEPLDLRIHAEGLGPHRKGTQVQLVSEISAGGAPAWRQTSTFLKIGGGSGEDSSQRSAQKDDAPDDPGVPTTTLHADQKIISRYAAVSGDRNPIHVSSLGAKAFGFPRTIAHGMWSAAAALGALEGRIPEHAVYDVRFGKPMVLPTRAAEYVRRTGEGWALELRHPRKQHPFLTATLGEG</sequence>
<dbReference type="PANTHER" id="PTHR43841">
    <property type="entry name" value="3-HYDROXYACYL-THIOESTER DEHYDRATASE HTDX-RELATED"/>
    <property type="match status" value="1"/>
</dbReference>
<reference evidence="5" key="1">
    <citation type="journal article" date="2019" name="Int. J. Syst. Evol. Microbiol.">
        <title>The Global Catalogue of Microorganisms (GCM) 10K type strain sequencing project: providing services to taxonomists for standard genome sequencing and annotation.</title>
        <authorList>
            <consortium name="The Broad Institute Genomics Platform"/>
            <consortium name="The Broad Institute Genome Sequencing Center for Infectious Disease"/>
            <person name="Wu L."/>
            <person name="Ma J."/>
        </authorList>
    </citation>
    <scope>NUCLEOTIDE SEQUENCE [LARGE SCALE GENOMIC DNA]</scope>
    <source>
        <strain evidence="5">JCM 18542</strain>
    </source>
</reference>
<dbReference type="Proteomes" id="UP001500839">
    <property type="component" value="Unassembled WGS sequence"/>
</dbReference>
<dbReference type="EMBL" id="BAABKQ010000001">
    <property type="protein sequence ID" value="GAA4821997.1"/>
    <property type="molecule type" value="Genomic_DNA"/>
</dbReference>
<accession>A0ABP9D4C7</accession>
<evidence type="ECO:0000313" key="4">
    <source>
        <dbReference type="EMBL" id="GAA4821997.1"/>
    </source>
</evidence>
<dbReference type="Gene3D" id="3.10.129.10">
    <property type="entry name" value="Hotdog Thioesterase"/>
    <property type="match status" value="1"/>
</dbReference>
<gene>
    <name evidence="4" type="ORF">GCM10023353_32990</name>
</gene>